<dbReference type="Proteomes" id="UP000054166">
    <property type="component" value="Unassembled WGS sequence"/>
</dbReference>
<organism evidence="2 3">
    <name type="scientific">Piloderma croceum (strain F 1598)</name>
    <dbReference type="NCBI Taxonomy" id="765440"/>
    <lineage>
        <taxon>Eukaryota</taxon>
        <taxon>Fungi</taxon>
        <taxon>Dikarya</taxon>
        <taxon>Basidiomycota</taxon>
        <taxon>Agaricomycotina</taxon>
        <taxon>Agaricomycetes</taxon>
        <taxon>Agaricomycetidae</taxon>
        <taxon>Atheliales</taxon>
        <taxon>Atheliaceae</taxon>
        <taxon>Piloderma</taxon>
    </lineage>
</organism>
<dbReference type="AlphaFoldDB" id="A0A0C3ASK2"/>
<sequence length="477" mass="52545">MIKRYCDIVPILRPMIAYIKRWAKPLGLNSPSMTNGPQSFSSYALVLMTISYLQSQGLAPNLQSRLLRSSDSSTGFFWILSKTGRSSRVDTRYHLGRGWTAKETTSYEDALSGWFHYWGYEHGYSTMVASIREGGLIEKQPTLVQEPQPQMSLNDHPTQQLVADGSASEERLKAQDSSPPSKLSLAGYVPDTWPENPDLNIDTSKSFDDMDDSLRKLASHSPRLPKRTPAWHTLPFCVKDPFIRKKIVTQAVGHKILELFKKNCQRVARMLSQGASLDELVICKRKGKGPQKISKRKIAPGPGSHMTSPPVVSELQELRADFIPGKDHEVLTPETRQRYPGAVALGPVEYASSVFELDNQDDELDTEALEVPDYPVQTLPEFEEEGFGLKDKYFSMARSPDEDTDQPLGGAVGSERSEELEMGHTLSQCDQGAFTPPSEAEAPSAGSGGQLLPEQDSVGASGSGPAQRLVDEACSGI</sequence>
<proteinExistence type="predicted"/>
<evidence type="ECO:0000313" key="3">
    <source>
        <dbReference type="Proteomes" id="UP000054166"/>
    </source>
</evidence>
<dbReference type="OrthoDB" id="2274644at2759"/>
<evidence type="ECO:0008006" key="4">
    <source>
        <dbReference type="Google" id="ProtNLM"/>
    </source>
</evidence>
<dbReference type="HOGENOM" id="CLU_572533_0_0_1"/>
<dbReference type="EMBL" id="KN833030">
    <property type="protein sequence ID" value="KIM76913.1"/>
    <property type="molecule type" value="Genomic_DNA"/>
</dbReference>
<evidence type="ECO:0000256" key="1">
    <source>
        <dbReference type="SAM" id="MobiDB-lite"/>
    </source>
</evidence>
<dbReference type="STRING" id="765440.A0A0C3ASK2"/>
<reference evidence="3" key="2">
    <citation type="submission" date="2015-01" db="EMBL/GenBank/DDBJ databases">
        <title>Evolutionary Origins and Diversification of the Mycorrhizal Mutualists.</title>
        <authorList>
            <consortium name="DOE Joint Genome Institute"/>
            <consortium name="Mycorrhizal Genomics Consortium"/>
            <person name="Kohler A."/>
            <person name="Kuo A."/>
            <person name="Nagy L.G."/>
            <person name="Floudas D."/>
            <person name="Copeland A."/>
            <person name="Barry K.W."/>
            <person name="Cichocki N."/>
            <person name="Veneault-Fourrey C."/>
            <person name="LaButti K."/>
            <person name="Lindquist E.A."/>
            <person name="Lipzen A."/>
            <person name="Lundell T."/>
            <person name="Morin E."/>
            <person name="Murat C."/>
            <person name="Riley R."/>
            <person name="Ohm R."/>
            <person name="Sun H."/>
            <person name="Tunlid A."/>
            <person name="Henrissat B."/>
            <person name="Grigoriev I.V."/>
            <person name="Hibbett D.S."/>
            <person name="Martin F."/>
        </authorList>
    </citation>
    <scope>NUCLEOTIDE SEQUENCE [LARGE SCALE GENOMIC DNA]</scope>
    <source>
        <strain evidence="3">F 1598</strain>
    </source>
</reference>
<dbReference type="PANTHER" id="PTHR12271">
    <property type="entry name" value="POLY A POLYMERASE CID PAP -RELATED"/>
    <property type="match status" value="1"/>
</dbReference>
<protein>
    <recommendedName>
        <fullName evidence="4">PAP-associated domain-containing protein</fullName>
    </recommendedName>
</protein>
<evidence type="ECO:0000313" key="2">
    <source>
        <dbReference type="EMBL" id="KIM76913.1"/>
    </source>
</evidence>
<reference evidence="2 3" key="1">
    <citation type="submission" date="2014-04" db="EMBL/GenBank/DDBJ databases">
        <authorList>
            <consortium name="DOE Joint Genome Institute"/>
            <person name="Kuo A."/>
            <person name="Tarkka M."/>
            <person name="Buscot F."/>
            <person name="Kohler A."/>
            <person name="Nagy L.G."/>
            <person name="Floudas D."/>
            <person name="Copeland A."/>
            <person name="Barry K.W."/>
            <person name="Cichocki N."/>
            <person name="Veneault-Fourrey C."/>
            <person name="LaButti K."/>
            <person name="Lindquist E.A."/>
            <person name="Lipzen A."/>
            <person name="Lundell T."/>
            <person name="Morin E."/>
            <person name="Murat C."/>
            <person name="Sun H."/>
            <person name="Tunlid A."/>
            <person name="Henrissat B."/>
            <person name="Grigoriev I.V."/>
            <person name="Hibbett D.S."/>
            <person name="Martin F."/>
            <person name="Nordberg H.P."/>
            <person name="Cantor M.N."/>
            <person name="Hua S.X."/>
        </authorList>
    </citation>
    <scope>NUCLEOTIDE SEQUENCE [LARGE SCALE GENOMIC DNA]</scope>
    <source>
        <strain evidence="2 3">F 1598</strain>
    </source>
</reference>
<gene>
    <name evidence="2" type="ORF">PILCRDRAFT_635010</name>
</gene>
<accession>A0A0C3ASK2</accession>
<name>A0A0C3ASK2_PILCF</name>
<dbReference type="GO" id="GO:0031123">
    <property type="term" value="P:RNA 3'-end processing"/>
    <property type="evidence" value="ECO:0007669"/>
    <property type="project" value="TreeGrafter"/>
</dbReference>
<feature type="region of interest" description="Disordered" evidence="1">
    <location>
        <begin position="397"/>
        <end position="477"/>
    </location>
</feature>
<dbReference type="GO" id="GO:0016779">
    <property type="term" value="F:nucleotidyltransferase activity"/>
    <property type="evidence" value="ECO:0007669"/>
    <property type="project" value="TreeGrafter"/>
</dbReference>
<dbReference type="InParanoid" id="A0A0C3ASK2"/>
<dbReference type="Gene3D" id="1.10.1410.10">
    <property type="match status" value="1"/>
</dbReference>
<keyword evidence="3" id="KW-1185">Reference proteome</keyword>
<feature type="region of interest" description="Disordered" evidence="1">
    <location>
        <begin position="161"/>
        <end position="183"/>
    </location>
</feature>
<dbReference type="SUPFAM" id="SSF81631">
    <property type="entry name" value="PAP/OAS1 substrate-binding domain"/>
    <property type="match status" value="1"/>
</dbReference>
<dbReference type="PANTHER" id="PTHR12271:SF40">
    <property type="entry name" value="POLY(A) RNA POLYMERASE GLD2"/>
    <property type="match status" value="1"/>
</dbReference>